<keyword evidence="5 8" id="KW-0251">Elongation factor</keyword>
<dbReference type="Pfam" id="PF09285">
    <property type="entry name" value="Elong-fact-P_C"/>
    <property type="match status" value="1"/>
</dbReference>
<reference evidence="16 20" key="4">
    <citation type="submission" date="2020-02" db="EMBL/GenBank/DDBJ databases">
        <authorList>
            <person name="Kociolek L.K."/>
            <person name="Ozer E.A."/>
        </authorList>
    </citation>
    <scope>NUCLEOTIDE SEQUENCE [LARGE SCALE GENOMIC DNA]</scope>
    <source>
        <strain evidence="16 20">ATCC 14501</strain>
    </source>
</reference>
<evidence type="ECO:0000256" key="8">
    <source>
        <dbReference type="HAMAP-Rule" id="MF_00141"/>
    </source>
</evidence>
<dbReference type="Proteomes" id="UP001203972">
    <property type="component" value="Unassembled WGS sequence"/>
</dbReference>
<sequence>MISSNDLKPGMTIQQDGEIFVVLEQSQNKTARSAMVVKAKVRNLRTGSNVELSWGGGDKITPAHIEKKEMQYLYDTDDALVFMDNETYEQIEIPKDRLKWEMNFMKPNDNVNISMFESEILGVILPDKVALQIVECEPAVKGDTATSASKNATLESGLEIKVPLFINQDEMVLVNTSDGKYSGRAKD</sequence>
<dbReference type="PIRSF" id="PIRSF005901">
    <property type="entry name" value="EF-P"/>
    <property type="match status" value="1"/>
</dbReference>
<dbReference type="NCBIfam" id="NF001810">
    <property type="entry name" value="PRK00529.1"/>
    <property type="match status" value="1"/>
</dbReference>
<dbReference type="GO" id="GO:0043043">
    <property type="term" value="P:peptide biosynthetic process"/>
    <property type="evidence" value="ECO:0007669"/>
    <property type="project" value="InterPro"/>
</dbReference>
<protein>
    <recommendedName>
        <fullName evidence="8 9">Elongation factor P</fullName>
        <shortName evidence="8">EF-P</shortName>
    </recommendedName>
</protein>
<dbReference type="FunFam" id="2.40.50.140:FF:000004">
    <property type="entry name" value="Elongation factor P"/>
    <property type="match status" value="1"/>
</dbReference>
<comment type="similarity">
    <text evidence="3 8 10">Belongs to the elongation factor P family.</text>
</comment>
<dbReference type="PANTHER" id="PTHR30053:SF12">
    <property type="entry name" value="ELONGATION FACTOR P (EF-P) FAMILY PROTEIN"/>
    <property type="match status" value="1"/>
</dbReference>
<name>A0A099I9F3_CLOIN</name>
<dbReference type="RefSeq" id="WP_002609065.1">
    <property type="nucleotide sequence ID" value="NZ_AP025565.1"/>
</dbReference>
<evidence type="ECO:0000256" key="3">
    <source>
        <dbReference type="ARBA" id="ARBA00009479"/>
    </source>
</evidence>
<dbReference type="CDD" id="cd04470">
    <property type="entry name" value="S1_EF-P_repeat_1"/>
    <property type="match status" value="1"/>
</dbReference>
<dbReference type="InterPro" id="IPR012340">
    <property type="entry name" value="NA-bd_OB-fold"/>
</dbReference>
<dbReference type="SUPFAM" id="SSF50104">
    <property type="entry name" value="Translation proteins SH3-like domain"/>
    <property type="match status" value="1"/>
</dbReference>
<evidence type="ECO:0000256" key="1">
    <source>
        <dbReference type="ARBA" id="ARBA00004496"/>
    </source>
</evidence>
<dbReference type="InterPro" id="IPR008991">
    <property type="entry name" value="Translation_prot_SH3-like_sf"/>
</dbReference>
<reference evidence="17 19" key="2">
    <citation type="submission" date="2018-08" db="EMBL/GenBank/DDBJ databases">
        <title>A genome reference for cultivated species of the human gut microbiota.</title>
        <authorList>
            <person name="Zou Y."/>
            <person name="Xue W."/>
            <person name="Luo G."/>
        </authorList>
    </citation>
    <scope>NUCLEOTIDE SEQUENCE [LARGE SCALE GENOMIC DNA]</scope>
    <source>
        <strain evidence="17 19">OF01-2LB</strain>
    </source>
</reference>
<evidence type="ECO:0000313" key="17">
    <source>
        <dbReference type="EMBL" id="RGC19184.1"/>
    </source>
</evidence>
<dbReference type="SMART" id="SM00841">
    <property type="entry name" value="Elong-fact-P_C"/>
    <property type="match status" value="1"/>
</dbReference>
<dbReference type="Proteomes" id="UP000604383">
    <property type="component" value="Unassembled WGS sequence"/>
</dbReference>
<reference evidence="15" key="3">
    <citation type="journal article" date="2019" name="Nat. Med.">
        <title>A library of human gut bacterial isolates paired with longitudinal multiomics data enables mechanistic microbiome research.</title>
        <authorList>
            <person name="Poyet M."/>
            <person name="Groussin M."/>
            <person name="Gibbons S.M."/>
            <person name="Avila-Pacheco J."/>
            <person name="Jiang X."/>
            <person name="Kearney S.M."/>
            <person name="Perrotta A.R."/>
            <person name="Berdy B."/>
            <person name="Zhao S."/>
            <person name="Lieberman T.D."/>
            <person name="Swanson P.K."/>
            <person name="Smith M."/>
            <person name="Roesemann S."/>
            <person name="Alexander J.E."/>
            <person name="Rich S.A."/>
            <person name="Livny J."/>
            <person name="Vlamakis H."/>
            <person name="Clish C."/>
            <person name="Bullock K."/>
            <person name="Deik A."/>
            <person name="Scott J."/>
            <person name="Pierce K.A."/>
            <person name="Xavier R.J."/>
            <person name="Alm E.J."/>
        </authorList>
    </citation>
    <scope>NUCLEOTIDE SEQUENCE</scope>
    <source>
        <strain evidence="15">BIOML-A12</strain>
    </source>
</reference>
<dbReference type="InterPro" id="IPR011768">
    <property type="entry name" value="Transl_elongation_fac_P"/>
</dbReference>
<evidence type="ECO:0000256" key="6">
    <source>
        <dbReference type="ARBA" id="ARBA00022917"/>
    </source>
</evidence>
<organism evidence="13 18">
    <name type="scientific">Clostridium innocuum</name>
    <dbReference type="NCBI Taxonomy" id="1522"/>
    <lineage>
        <taxon>Bacteria</taxon>
        <taxon>Bacillati</taxon>
        <taxon>Bacillota</taxon>
        <taxon>Clostridia</taxon>
        <taxon>Eubacteriales</taxon>
        <taxon>Clostridiaceae</taxon>
        <taxon>Clostridium</taxon>
    </lineage>
</organism>
<dbReference type="AlphaFoldDB" id="A0A099I9F3"/>
<dbReference type="InterPro" id="IPR013852">
    <property type="entry name" value="Transl_elong_P/YeiP_CS"/>
</dbReference>
<dbReference type="SMART" id="SM01185">
    <property type="entry name" value="EFP"/>
    <property type="match status" value="1"/>
</dbReference>
<dbReference type="Gene3D" id="2.30.30.30">
    <property type="match status" value="1"/>
</dbReference>
<dbReference type="FunFam" id="2.40.50.140:FF:000009">
    <property type="entry name" value="Elongation factor P"/>
    <property type="match status" value="1"/>
</dbReference>
<dbReference type="PANTHER" id="PTHR30053">
    <property type="entry name" value="ELONGATION FACTOR P"/>
    <property type="match status" value="1"/>
</dbReference>
<evidence type="ECO:0000259" key="11">
    <source>
        <dbReference type="SMART" id="SM00841"/>
    </source>
</evidence>
<evidence type="ECO:0000313" key="14">
    <source>
        <dbReference type="EMBL" id="MCR0233088.1"/>
    </source>
</evidence>
<dbReference type="EMBL" id="CP048838">
    <property type="protein sequence ID" value="QJA02833.1"/>
    <property type="molecule type" value="Genomic_DNA"/>
</dbReference>
<comment type="function">
    <text evidence="7 8">Involved in peptide bond synthesis. Stimulates efficient translation and peptide-bond synthesis on native or reconstituted 70S ribosomes in vitro. Probably functions indirectly by altering the affinity of the ribosome for aminoacyl-tRNA, thus increasing their reactivity as acceptors for peptidyl transferase.</text>
</comment>
<dbReference type="PROSITE" id="PS01275">
    <property type="entry name" value="EFP"/>
    <property type="match status" value="1"/>
</dbReference>
<feature type="domain" description="Elongation factor P C-terminal" evidence="11">
    <location>
        <begin position="129"/>
        <end position="184"/>
    </location>
</feature>
<dbReference type="CDD" id="cd05794">
    <property type="entry name" value="S1_EF-P_repeat_2"/>
    <property type="match status" value="1"/>
</dbReference>
<reference evidence="13 18" key="1">
    <citation type="submission" date="2014-08" db="EMBL/GenBank/DDBJ databases">
        <title>Clostridium innocuum, an unnegligible vancomycin-resistant pathogen causing extra-intestinal infections.</title>
        <authorList>
            <person name="Feng Y."/>
            <person name="Chiu C.-H."/>
        </authorList>
    </citation>
    <scope>NUCLEOTIDE SEQUENCE [LARGE SCALE GENOMIC DNA]</scope>
    <source>
        <strain evidence="13 18">AN88</strain>
    </source>
</reference>
<proteinExistence type="inferred from homology"/>
<evidence type="ECO:0000256" key="10">
    <source>
        <dbReference type="RuleBase" id="RU004389"/>
    </source>
</evidence>
<evidence type="ECO:0000313" key="20">
    <source>
        <dbReference type="Proteomes" id="UP000503330"/>
    </source>
</evidence>
<gene>
    <name evidence="8 14" type="primary">efp</name>
    <name evidence="13" type="ORF">CIAN88_07095</name>
    <name evidence="17" type="ORF">DXA38_01455</name>
    <name evidence="16" type="ORF">G4D54_10460</name>
    <name evidence="15" type="ORF">GT664_19220</name>
    <name evidence="14" type="ORF">MKC95_09955</name>
</gene>
<comment type="subcellular location">
    <subcellularLocation>
        <location evidence="1 8">Cytoplasm</location>
    </subcellularLocation>
</comment>
<dbReference type="GO" id="GO:0005829">
    <property type="term" value="C:cytosol"/>
    <property type="evidence" value="ECO:0007669"/>
    <property type="project" value="UniProtKB-ARBA"/>
</dbReference>
<dbReference type="Proteomes" id="UP000503330">
    <property type="component" value="Chromosome"/>
</dbReference>
<evidence type="ECO:0000256" key="9">
    <source>
        <dbReference type="NCBIfam" id="TIGR00038"/>
    </source>
</evidence>
<dbReference type="NCBIfam" id="TIGR00038">
    <property type="entry name" value="efp"/>
    <property type="match status" value="1"/>
</dbReference>
<comment type="pathway">
    <text evidence="2 8">Protein biosynthesis; polypeptide chain elongation.</text>
</comment>
<dbReference type="HAMAP" id="MF_00141">
    <property type="entry name" value="EF_P"/>
    <property type="match status" value="1"/>
</dbReference>
<evidence type="ECO:0000313" key="19">
    <source>
        <dbReference type="Proteomes" id="UP000260025"/>
    </source>
</evidence>
<evidence type="ECO:0000313" key="15">
    <source>
        <dbReference type="EMBL" id="MZH57826.1"/>
    </source>
</evidence>
<evidence type="ECO:0000259" key="12">
    <source>
        <dbReference type="SMART" id="SM01185"/>
    </source>
</evidence>
<dbReference type="UniPathway" id="UPA00345"/>
<dbReference type="SUPFAM" id="SSF50249">
    <property type="entry name" value="Nucleic acid-binding proteins"/>
    <property type="match status" value="2"/>
</dbReference>
<accession>A0A099I9F3</accession>
<dbReference type="Proteomes" id="UP000260025">
    <property type="component" value="Unassembled WGS sequence"/>
</dbReference>
<dbReference type="Pfam" id="PF08207">
    <property type="entry name" value="EFP_N"/>
    <property type="match status" value="1"/>
</dbReference>
<evidence type="ECO:0000256" key="2">
    <source>
        <dbReference type="ARBA" id="ARBA00004815"/>
    </source>
</evidence>
<keyword evidence="4 8" id="KW-0963">Cytoplasm</keyword>
<evidence type="ECO:0000313" key="18">
    <source>
        <dbReference type="Proteomes" id="UP000030008"/>
    </source>
</evidence>
<dbReference type="InterPro" id="IPR020599">
    <property type="entry name" value="Transl_elong_fac_P/YeiP"/>
</dbReference>
<keyword evidence="6 8" id="KW-0648">Protein biosynthesis</keyword>
<dbReference type="InterPro" id="IPR001059">
    <property type="entry name" value="Transl_elong_P/YeiP_cen"/>
</dbReference>
<dbReference type="Pfam" id="PF01132">
    <property type="entry name" value="EFP"/>
    <property type="match status" value="1"/>
</dbReference>
<dbReference type="OrthoDB" id="9801844at2"/>
<dbReference type="GO" id="GO:0003746">
    <property type="term" value="F:translation elongation factor activity"/>
    <property type="evidence" value="ECO:0007669"/>
    <property type="project" value="UniProtKB-UniRule"/>
</dbReference>
<evidence type="ECO:0000313" key="13">
    <source>
        <dbReference type="EMBL" id="KGJ53827.1"/>
    </source>
</evidence>
<dbReference type="EMBL" id="QVEV01000001">
    <property type="protein sequence ID" value="RGC19184.1"/>
    <property type="molecule type" value="Genomic_DNA"/>
</dbReference>
<dbReference type="InterPro" id="IPR015365">
    <property type="entry name" value="Elong-fact-P_C"/>
</dbReference>
<dbReference type="EMBL" id="JQIF01000032">
    <property type="protein sequence ID" value="KGJ53827.1"/>
    <property type="molecule type" value="Genomic_DNA"/>
</dbReference>
<dbReference type="Gene3D" id="2.40.50.140">
    <property type="entry name" value="Nucleic acid-binding proteins"/>
    <property type="match status" value="2"/>
</dbReference>
<reference evidence="14" key="5">
    <citation type="journal article" date="2022" name="Clin. Infect. Dis.">
        <title>Association between Clostridium innocuum and antibiotic-associated diarrhea in adults and children: A cross-sectional study and comparative genomics analysis.</title>
        <authorList>
            <person name="Cherny K.E."/>
            <person name="Muscat E.B."/>
            <person name="Balaji A."/>
            <person name="Mukherjee J."/>
            <person name="Ozer E.A."/>
            <person name="Angarone M.P."/>
            <person name="Hauser A.R."/>
            <person name="Sichel J.S."/>
            <person name="Amponsah E."/>
            <person name="Kociolek L.K."/>
        </authorList>
    </citation>
    <scope>NUCLEOTIDE SEQUENCE</scope>
    <source>
        <strain evidence="14">NU1-AC-029v</strain>
    </source>
</reference>
<evidence type="ECO:0000256" key="4">
    <source>
        <dbReference type="ARBA" id="ARBA00022490"/>
    </source>
</evidence>
<dbReference type="GeneID" id="61925963"/>
<evidence type="ECO:0000256" key="7">
    <source>
        <dbReference type="ARBA" id="ARBA00025469"/>
    </source>
</evidence>
<dbReference type="Proteomes" id="UP000030008">
    <property type="component" value="Unassembled WGS sequence"/>
</dbReference>
<dbReference type="EMBL" id="JAKTMA010000015">
    <property type="protein sequence ID" value="MCR0233088.1"/>
    <property type="molecule type" value="Genomic_DNA"/>
</dbReference>
<dbReference type="EMBL" id="WWTN01000044">
    <property type="protein sequence ID" value="MZH57826.1"/>
    <property type="molecule type" value="Genomic_DNA"/>
</dbReference>
<evidence type="ECO:0000256" key="5">
    <source>
        <dbReference type="ARBA" id="ARBA00022768"/>
    </source>
</evidence>
<evidence type="ECO:0000313" key="16">
    <source>
        <dbReference type="EMBL" id="QJA02833.1"/>
    </source>
</evidence>
<dbReference type="InterPro" id="IPR013185">
    <property type="entry name" value="Transl_elong_KOW-like"/>
</dbReference>
<dbReference type="InterPro" id="IPR014722">
    <property type="entry name" value="Rib_uL2_dom2"/>
</dbReference>
<feature type="domain" description="Translation elongation factor P/YeiP central" evidence="12">
    <location>
        <begin position="67"/>
        <end position="121"/>
    </location>
</feature>